<evidence type="ECO:0000313" key="3">
    <source>
        <dbReference type="Proteomes" id="UP001139485"/>
    </source>
</evidence>
<feature type="region of interest" description="Disordered" evidence="1">
    <location>
        <begin position="1"/>
        <end position="41"/>
    </location>
</feature>
<dbReference type="AlphaFoldDB" id="A0A9X2IH67"/>
<feature type="compositionally biased region" description="Low complexity" evidence="1">
    <location>
        <begin position="7"/>
        <end position="21"/>
    </location>
</feature>
<dbReference type="RefSeq" id="WP_250054887.1">
    <property type="nucleotide sequence ID" value="NZ_JAMJPH010000021.1"/>
</dbReference>
<dbReference type="EMBL" id="JAMOIL010000018">
    <property type="protein sequence ID" value="MCM0621475.1"/>
    <property type="molecule type" value="Genomic_DNA"/>
</dbReference>
<comment type="caution">
    <text evidence="2">The sequence shown here is derived from an EMBL/GenBank/DDBJ whole genome shotgun (WGS) entry which is preliminary data.</text>
</comment>
<dbReference type="Proteomes" id="UP001139485">
    <property type="component" value="Unassembled WGS sequence"/>
</dbReference>
<protein>
    <submittedName>
        <fullName evidence="2">Uncharacterized protein</fullName>
    </submittedName>
</protein>
<evidence type="ECO:0000256" key="1">
    <source>
        <dbReference type="SAM" id="MobiDB-lite"/>
    </source>
</evidence>
<sequence>MNDLDRSPASAVAAEPAPAVHPDAEARPTADHPDHTEQSRAACADATSHLLRELARHERRHADVTGPVRLRLFAVRRGLLTGSWTPEAYLAELDQLLARLAVETSPEH</sequence>
<reference evidence="2" key="1">
    <citation type="submission" date="2022-05" db="EMBL/GenBank/DDBJ databases">
        <authorList>
            <person name="Tuo L."/>
        </authorList>
    </citation>
    <scope>NUCLEOTIDE SEQUENCE</scope>
    <source>
        <strain evidence="2">BSK12Z-4</strain>
    </source>
</reference>
<name>A0A9X2IH67_9ACTN</name>
<evidence type="ECO:0000313" key="2">
    <source>
        <dbReference type="EMBL" id="MCM0621475.1"/>
    </source>
</evidence>
<proteinExistence type="predicted"/>
<accession>A0A9X2IH67</accession>
<feature type="compositionally biased region" description="Basic and acidic residues" evidence="1">
    <location>
        <begin position="22"/>
        <end position="38"/>
    </location>
</feature>
<gene>
    <name evidence="2" type="ORF">M8330_14365</name>
</gene>
<organism evidence="2 3">
    <name type="scientific">Nocardioides bruguierae</name>
    <dbReference type="NCBI Taxonomy" id="2945102"/>
    <lineage>
        <taxon>Bacteria</taxon>
        <taxon>Bacillati</taxon>
        <taxon>Actinomycetota</taxon>
        <taxon>Actinomycetes</taxon>
        <taxon>Propionibacteriales</taxon>
        <taxon>Nocardioidaceae</taxon>
        <taxon>Nocardioides</taxon>
    </lineage>
</organism>
<keyword evidence="3" id="KW-1185">Reference proteome</keyword>